<gene>
    <name evidence="2" type="ORF">POL72_22130</name>
</gene>
<protein>
    <submittedName>
        <fullName evidence="2">Uncharacterized protein</fullName>
    </submittedName>
</protein>
<dbReference type="RefSeq" id="WP_272097495.1">
    <property type="nucleotide sequence ID" value="NZ_JAQNDK010000002.1"/>
</dbReference>
<sequence>MPSKLVTDRQKSANSVVASGEAHAGRIAAELDALLSPHLRKGEKMPDVSLFTHIVARALGEARDRMVAADEAHQAELADDAAPRDARDEAAAALYTELTELREWLTGLYGAAALTRLGFTDATPRDPAQLERFAGEVARALGAKDLPKPRRKGIRWDAEETVLRIEGLRGALRGHLKDVAREAREAEATLLAKTAAIAAYDERFSRAATFLVGLFRLAGHPELAARVRPSSRRPGQIEADAPPAEPGGEAPVAPEEAAPLGG</sequence>
<organism evidence="2 3">
    <name type="scientific">Sorangium atrum</name>
    <dbReference type="NCBI Taxonomy" id="2995308"/>
    <lineage>
        <taxon>Bacteria</taxon>
        <taxon>Pseudomonadati</taxon>
        <taxon>Myxococcota</taxon>
        <taxon>Polyangia</taxon>
        <taxon>Polyangiales</taxon>
        <taxon>Polyangiaceae</taxon>
        <taxon>Sorangium</taxon>
    </lineage>
</organism>
<name>A0ABT5C290_9BACT</name>
<dbReference type="Proteomes" id="UP001217485">
    <property type="component" value="Unassembled WGS sequence"/>
</dbReference>
<feature type="region of interest" description="Disordered" evidence="1">
    <location>
        <begin position="226"/>
        <end position="262"/>
    </location>
</feature>
<accession>A0ABT5C290</accession>
<reference evidence="2 3" key="1">
    <citation type="submission" date="2023-01" db="EMBL/GenBank/DDBJ databases">
        <title>Minimal conservation of predation-associated metabolite biosynthetic gene clusters underscores biosynthetic potential of Myxococcota including descriptions for ten novel species: Archangium lansinium sp. nov., Myxococcus landrumus sp. nov., Nannocystis bai.</title>
        <authorList>
            <person name="Ahearne A."/>
            <person name="Stevens C."/>
            <person name="Dowd S."/>
        </authorList>
    </citation>
    <scope>NUCLEOTIDE SEQUENCE [LARGE SCALE GENOMIC DNA]</scope>
    <source>
        <strain evidence="2 3">WIWO2</strain>
    </source>
</reference>
<proteinExistence type="predicted"/>
<evidence type="ECO:0000256" key="1">
    <source>
        <dbReference type="SAM" id="MobiDB-lite"/>
    </source>
</evidence>
<dbReference type="EMBL" id="JAQNDK010000002">
    <property type="protein sequence ID" value="MDC0680457.1"/>
    <property type="molecule type" value="Genomic_DNA"/>
</dbReference>
<feature type="compositionally biased region" description="Low complexity" evidence="1">
    <location>
        <begin position="238"/>
        <end position="262"/>
    </location>
</feature>
<keyword evidence="3" id="KW-1185">Reference proteome</keyword>
<evidence type="ECO:0000313" key="3">
    <source>
        <dbReference type="Proteomes" id="UP001217485"/>
    </source>
</evidence>
<comment type="caution">
    <text evidence="2">The sequence shown here is derived from an EMBL/GenBank/DDBJ whole genome shotgun (WGS) entry which is preliminary data.</text>
</comment>
<evidence type="ECO:0000313" key="2">
    <source>
        <dbReference type="EMBL" id="MDC0680457.1"/>
    </source>
</evidence>